<keyword evidence="1" id="KW-1133">Transmembrane helix</keyword>
<keyword evidence="1" id="KW-0812">Transmembrane</keyword>
<gene>
    <name evidence="2" type="ORF">SAMN02787113_03452</name>
</gene>
<evidence type="ECO:0000313" key="2">
    <source>
        <dbReference type="EMBL" id="SER29441.1"/>
    </source>
</evidence>
<organism evidence="2 3">
    <name type="scientific">Lysinibacillus fusiformis</name>
    <dbReference type="NCBI Taxonomy" id="28031"/>
    <lineage>
        <taxon>Bacteria</taxon>
        <taxon>Bacillati</taxon>
        <taxon>Bacillota</taxon>
        <taxon>Bacilli</taxon>
        <taxon>Bacillales</taxon>
        <taxon>Bacillaceae</taxon>
        <taxon>Lysinibacillus</taxon>
    </lineage>
</organism>
<name>A0A1H9N0U4_9BACI</name>
<sequence>MDYAPTHYVKIKLYCMLSNDWFFRVIENANFIPLAFLYVFIYPF</sequence>
<feature type="transmembrane region" description="Helical" evidence="1">
    <location>
        <begin position="21"/>
        <end position="41"/>
    </location>
</feature>
<keyword evidence="1" id="KW-0472">Membrane</keyword>
<dbReference type="EMBL" id="FOEL01000013">
    <property type="protein sequence ID" value="SER29441.1"/>
    <property type="molecule type" value="Genomic_DNA"/>
</dbReference>
<reference evidence="2 3" key="1">
    <citation type="submission" date="2016-10" db="EMBL/GenBank/DDBJ databases">
        <authorList>
            <person name="Varghese N."/>
            <person name="Submissions S."/>
        </authorList>
    </citation>
    <scope>NUCLEOTIDE SEQUENCE [LARGE SCALE GENOMIC DNA]</scope>
    <source>
        <strain evidence="2 3">TC-13</strain>
    </source>
</reference>
<dbReference type="AlphaFoldDB" id="A0A1H9N0U4"/>
<proteinExistence type="predicted"/>
<protein>
    <submittedName>
        <fullName evidence="2">Uncharacterized protein</fullName>
    </submittedName>
</protein>
<evidence type="ECO:0000256" key="1">
    <source>
        <dbReference type="SAM" id="Phobius"/>
    </source>
</evidence>
<accession>A0A1H9N0U4</accession>
<dbReference type="Proteomes" id="UP000199410">
    <property type="component" value="Unassembled WGS sequence"/>
</dbReference>
<comment type="caution">
    <text evidence="2">The sequence shown here is derived from an EMBL/GenBank/DDBJ whole genome shotgun (WGS) entry which is preliminary data.</text>
</comment>
<evidence type="ECO:0000313" key="3">
    <source>
        <dbReference type="Proteomes" id="UP000199410"/>
    </source>
</evidence>